<name>A0ABX6YJR6_9MICO</name>
<keyword evidence="3" id="KW-1185">Reference proteome</keyword>
<dbReference type="Gene3D" id="3.40.930.10">
    <property type="entry name" value="Mannitol-specific EII, Chain A"/>
    <property type="match status" value="1"/>
</dbReference>
<dbReference type="RefSeq" id="WP_166985284.1">
    <property type="nucleotide sequence ID" value="NZ_CP061169.1"/>
</dbReference>
<dbReference type="SUPFAM" id="SSF55804">
    <property type="entry name" value="Phoshotransferase/anion transport protein"/>
    <property type="match status" value="1"/>
</dbReference>
<evidence type="ECO:0000259" key="1">
    <source>
        <dbReference type="PROSITE" id="PS51094"/>
    </source>
</evidence>
<organism evidence="2 3">
    <name type="scientific">Paramicrobacterium chengjingii</name>
    <dbReference type="NCBI Taxonomy" id="2769067"/>
    <lineage>
        <taxon>Bacteria</taxon>
        <taxon>Bacillati</taxon>
        <taxon>Actinomycetota</taxon>
        <taxon>Actinomycetes</taxon>
        <taxon>Micrococcales</taxon>
        <taxon>Microbacteriaceae</taxon>
        <taxon>Paramicrobacterium</taxon>
    </lineage>
</organism>
<dbReference type="InterPro" id="IPR051541">
    <property type="entry name" value="PTS_SugarTrans_NitroReg"/>
</dbReference>
<feature type="domain" description="PTS EIIA type-2" evidence="1">
    <location>
        <begin position="2"/>
        <end position="144"/>
    </location>
</feature>
<gene>
    <name evidence="2" type="ORF">HCR76_01855</name>
</gene>
<dbReference type="PANTHER" id="PTHR47738">
    <property type="entry name" value="PTS SYSTEM FRUCTOSE-LIKE EIIA COMPONENT-RELATED"/>
    <property type="match status" value="1"/>
</dbReference>
<accession>A0ABX6YJR6</accession>
<dbReference type="PROSITE" id="PS51094">
    <property type="entry name" value="PTS_EIIA_TYPE_2"/>
    <property type="match status" value="1"/>
</dbReference>
<evidence type="ECO:0000313" key="3">
    <source>
        <dbReference type="Proteomes" id="UP000662814"/>
    </source>
</evidence>
<proteinExistence type="predicted"/>
<reference evidence="2 3" key="1">
    <citation type="submission" date="2020-12" db="EMBL/GenBank/DDBJ databases">
        <title>Microbacterium sp. HY060.</title>
        <authorList>
            <person name="Zhou J."/>
        </authorList>
    </citation>
    <scope>NUCLEOTIDE SEQUENCE [LARGE SCALE GENOMIC DNA]</scope>
    <source>
        <strain evidence="2 3">HY60</strain>
    </source>
</reference>
<dbReference type="Proteomes" id="UP000662814">
    <property type="component" value="Chromosome"/>
</dbReference>
<dbReference type="InterPro" id="IPR016152">
    <property type="entry name" value="PTrfase/Anion_transptr"/>
</dbReference>
<keyword evidence="2" id="KW-0813">Transport</keyword>
<dbReference type="EMBL" id="CP061169">
    <property type="protein sequence ID" value="QPZ38875.1"/>
    <property type="molecule type" value="Genomic_DNA"/>
</dbReference>
<sequence length="145" mass="15627">MELLTRENIQLDIEAATKEQALAFVADLVVKRGYSADAAGVLDGLKERESQLSTSLMSGIAIPHTRHASVQNPAVLVVRLASSVDWTDDNVHVLIAMLVPDGGDNTTHLQLLAQVSRALIEDDVQRAVIEGTADEIFSELAGRLN</sequence>
<dbReference type="Pfam" id="PF00359">
    <property type="entry name" value="PTS_EIIA_2"/>
    <property type="match status" value="1"/>
</dbReference>
<protein>
    <submittedName>
        <fullName evidence="2">PTS sugar transporter subunit IIA</fullName>
    </submittedName>
</protein>
<dbReference type="CDD" id="cd00211">
    <property type="entry name" value="PTS_IIA_fru"/>
    <property type="match status" value="1"/>
</dbReference>
<dbReference type="InterPro" id="IPR002178">
    <property type="entry name" value="PTS_EIIA_type-2_dom"/>
</dbReference>
<evidence type="ECO:0000313" key="2">
    <source>
        <dbReference type="EMBL" id="QPZ38875.1"/>
    </source>
</evidence>
<keyword evidence="2" id="KW-0762">Sugar transport</keyword>